<sequence length="92" mass="10146">MNSGNTFTARLCCICDYPGGCGGKKKFTARHCTFCDRLKVASTRTLEVLQASIEETGVPALKTAAVQRQAHIRTMLDGVQCLIPRMEAKRRN</sequence>
<dbReference type="AlphaFoldDB" id="A0A0P0ZH10"/>
<name>A0A0P0ZH10_ERWAM</name>
<organism evidence="1">
    <name type="scientific">Erwinia amylovora</name>
    <name type="common">Fire blight bacteria</name>
    <dbReference type="NCBI Taxonomy" id="552"/>
    <lineage>
        <taxon>Bacteria</taxon>
        <taxon>Pseudomonadati</taxon>
        <taxon>Pseudomonadota</taxon>
        <taxon>Gammaproteobacteria</taxon>
        <taxon>Enterobacterales</taxon>
        <taxon>Erwiniaceae</taxon>
        <taxon>Erwinia</taxon>
    </lineage>
</organism>
<reference evidence="1" key="1">
    <citation type="submission" date="2013-11" db="EMBL/GenBank/DDBJ databases">
        <title>The novel cryptic plasmid pEA68 of Erwinia amylovora strain 692 and definition of a novel family of plasmids.</title>
        <authorList>
            <person name="Ismail E."/>
            <person name="Blom J."/>
            <person name="Bultreys A."/>
            <person name="Ivanovic M."/>
            <person name="Obradovic A."/>
            <person name="Van Doorn J."/>
            <person name="Bergsma-Vlami M."/>
            <person name="Maes M."/>
            <person name="Willems A."/>
            <person name="Stockwell V."/>
            <person name="Smits T.H.M."/>
            <person name="Pulawska J."/>
        </authorList>
    </citation>
    <scope>NUCLEOTIDE SEQUENCE [LARGE SCALE GENOMIC DNA]</scope>
    <source>
        <strain evidence="1">692</strain>
        <plasmid evidence="1">pEA29</plasmid>
    </source>
</reference>
<evidence type="ECO:0000313" key="1">
    <source>
        <dbReference type="EMBL" id="CDM08168.1"/>
    </source>
</evidence>
<gene>
    <name evidence="1" type="ORF">EAMY692_p20042</name>
</gene>
<proteinExistence type="predicted"/>
<geneLocation type="plasmid" evidence="1">
    <name>pEA29</name>
</geneLocation>
<dbReference type="EMBL" id="HG813239">
    <property type="protein sequence ID" value="CDM08168.1"/>
    <property type="molecule type" value="Genomic_DNA"/>
</dbReference>
<keyword evidence="1" id="KW-0614">Plasmid</keyword>
<accession>A0A0P0ZH10</accession>
<protein>
    <submittedName>
        <fullName evidence="1">Uncharacterized protein</fullName>
    </submittedName>
</protein>